<evidence type="ECO:0000313" key="1">
    <source>
        <dbReference type="EMBL" id="JAP07957.1"/>
    </source>
</evidence>
<sequence length="62" mass="7382">YFLNTSVCPKPISLYIQNQSNFHPHLPDPSRDNIITAHHLDFKIDKLKFNTKQYQKVPVWMI</sequence>
<reference evidence="1" key="1">
    <citation type="submission" date="2015-12" db="EMBL/GenBank/DDBJ databases">
        <title>Gene expression during late stages of embryo sac development: a critical building block for successful pollen-pistil interactions.</title>
        <authorList>
            <person name="Liu Y."/>
            <person name="Joly V."/>
            <person name="Sabar M."/>
            <person name="Matton D.P."/>
        </authorList>
    </citation>
    <scope>NUCLEOTIDE SEQUENCE</scope>
</reference>
<protein>
    <submittedName>
        <fullName evidence="1">Putative ovule protein</fullName>
    </submittedName>
</protein>
<proteinExistence type="predicted"/>
<organism evidence="1">
    <name type="scientific">Solanum chacoense</name>
    <name type="common">Chaco potato</name>
    <dbReference type="NCBI Taxonomy" id="4108"/>
    <lineage>
        <taxon>Eukaryota</taxon>
        <taxon>Viridiplantae</taxon>
        <taxon>Streptophyta</taxon>
        <taxon>Embryophyta</taxon>
        <taxon>Tracheophyta</taxon>
        <taxon>Spermatophyta</taxon>
        <taxon>Magnoliopsida</taxon>
        <taxon>eudicotyledons</taxon>
        <taxon>Gunneridae</taxon>
        <taxon>Pentapetalae</taxon>
        <taxon>asterids</taxon>
        <taxon>lamiids</taxon>
        <taxon>Solanales</taxon>
        <taxon>Solanaceae</taxon>
        <taxon>Solanoideae</taxon>
        <taxon>Solaneae</taxon>
        <taxon>Solanum</taxon>
    </lineage>
</organism>
<name>A0A0V0GIA8_SOLCH</name>
<dbReference type="EMBL" id="GEDG01037737">
    <property type="protein sequence ID" value="JAP07957.1"/>
    <property type="molecule type" value="Transcribed_RNA"/>
</dbReference>
<accession>A0A0V0GIA8</accession>
<feature type="non-terminal residue" evidence="1">
    <location>
        <position position="1"/>
    </location>
</feature>
<dbReference type="AlphaFoldDB" id="A0A0V0GIA8"/>